<evidence type="ECO:0000256" key="2">
    <source>
        <dbReference type="ARBA" id="ARBA00023315"/>
    </source>
</evidence>
<proteinExistence type="predicted"/>
<evidence type="ECO:0000256" key="1">
    <source>
        <dbReference type="ARBA" id="ARBA00022679"/>
    </source>
</evidence>
<dbReference type="Gene3D" id="3.40.630.30">
    <property type="match status" value="1"/>
</dbReference>
<dbReference type="EMBL" id="JAGMWT010000005">
    <property type="protein sequence ID" value="KAH7128519.1"/>
    <property type="molecule type" value="Genomic_DNA"/>
</dbReference>
<keyword evidence="5" id="KW-1185">Reference proteome</keyword>
<feature type="domain" description="N-acetyltransferase" evidence="3">
    <location>
        <begin position="62"/>
        <end position="255"/>
    </location>
</feature>
<comment type="caution">
    <text evidence="4">The sequence shown here is derived from an EMBL/GenBank/DDBJ whole genome shotgun (WGS) entry which is preliminary data.</text>
</comment>
<dbReference type="SUPFAM" id="SSF55729">
    <property type="entry name" value="Acyl-CoA N-acyltransferases (Nat)"/>
    <property type="match status" value="1"/>
</dbReference>
<name>A0A9P9E0P2_9PLEO</name>
<protein>
    <submittedName>
        <fullName evidence="4">Acyl-CoA N-acyltransferase</fullName>
    </submittedName>
</protein>
<dbReference type="PANTHER" id="PTHR43072">
    <property type="entry name" value="N-ACETYLTRANSFERASE"/>
    <property type="match status" value="1"/>
</dbReference>
<dbReference type="GO" id="GO:0016747">
    <property type="term" value="F:acyltransferase activity, transferring groups other than amino-acyl groups"/>
    <property type="evidence" value="ECO:0007669"/>
    <property type="project" value="InterPro"/>
</dbReference>
<gene>
    <name evidence="4" type="ORF">B0J11DRAFT_272775</name>
</gene>
<keyword evidence="2" id="KW-0012">Acyltransferase</keyword>
<dbReference type="Pfam" id="PF00583">
    <property type="entry name" value="Acetyltransf_1"/>
    <property type="match status" value="1"/>
</dbReference>
<dbReference type="PANTHER" id="PTHR43072:SF23">
    <property type="entry name" value="UPF0039 PROTEIN C11D3.02C"/>
    <property type="match status" value="1"/>
</dbReference>
<dbReference type="InterPro" id="IPR016181">
    <property type="entry name" value="Acyl_CoA_acyltransferase"/>
</dbReference>
<evidence type="ECO:0000313" key="5">
    <source>
        <dbReference type="Proteomes" id="UP000700596"/>
    </source>
</evidence>
<dbReference type="PROSITE" id="PS51186">
    <property type="entry name" value="GNAT"/>
    <property type="match status" value="1"/>
</dbReference>
<dbReference type="OrthoDB" id="2129362at2759"/>
<dbReference type="CDD" id="cd04301">
    <property type="entry name" value="NAT_SF"/>
    <property type="match status" value="1"/>
</dbReference>
<dbReference type="AlphaFoldDB" id="A0A9P9E0P2"/>
<dbReference type="Proteomes" id="UP000700596">
    <property type="component" value="Unassembled WGS sequence"/>
</dbReference>
<sequence>MLSPTNYQGRLGDADAVPASYALSSSRQPPTSQNFVFDLTAHATPSAPPRRIMPSTPATLRQTLRPCTHDDIPAIAAILDYYVLNTVITLALTPSPPEDIHDKWQDTLSNGFPYIVAVHDTADDDEPGKASVVGFAYVNGFRSERKGYRHTAELSLFCHPDHTAQGIGSVLLTKLIAIVKAPDQFPDFVATPRSEEDRITSIIACMSLDETGWKKGLGLRDFYLKHGFEEVGHMKKVGHKFDRWIDTCYLQLHLALG</sequence>
<reference evidence="4" key="1">
    <citation type="journal article" date="2021" name="Nat. Commun.">
        <title>Genetic determinants of endophytism in the Arabidopsis root mycobiome.</title>
        <authorList>
            <person name="Mesny F."/>
            <person name="Miyauchi S."/>
            <person name="Thiergart T."/>
            <person name="Pickel B."/>
            <person name="Atanasova L."/>
            <person name="Karlsson M."/>
            <person name="Huettel B."/>
            <person name="Barry K.W."/>
            <person name="Haridas S."/>
            <person name="Chen C."/>
            <person name="Bauer D."/>
            <person name="Andreopoulos W."/>
            <person name="Pangilinan J."/>
            <person name="LaButti K."/>
            <person name="Riley R."/>
            <person name="Lipzen A."/>
            <person name="Clum A."/>
            <person name="Drula E."/>
            <person name="Henrissat B."/>
            <person name="Kohler A."/>
            <person name="Grigoriev I.V."/>
            <person name="Martin F.M."/>
            <person name="Hacquard S."/>
        </authorList>
    </citation>
    <scope>NUCLEOTIDE SEQUENCE</scope>
    <source>
        <strain evidence="4">MPI-CAGE-CH-0243</strain>
    </source>
</reference>
<accession>A0A9P9E0P2</accession>
<dbReference type="InterPro" id="IPR000182">
    <property type="entry name" value="GNAT_dom"/>
</dbReference>
<evidence type="ECO:0000259" key="3">
    <source>
        <dbReference type="PROSITE" id="PS51186"/>
    </source>
</evidence>
<organism evidence="4 5">
    <name type="scientific">Dendryphion nanum</name>
    <dbReference type="NCBI Taxonomy" id="256645"/>
    <lineage>
        <taxon>Eukaryota</taxon>
        <taxon>Fungi</taxon>
        <taxon>Dikarya</taxon>
        <taxon>Ascomycota</taxon>
        <taxon>Pezizomycotina</taxon>
        <taxon>Dothideomycetes</taxon>
        <taxon>Pleosporomycetidae</taxon>
        <taxon>Pleosporales</taxon>
        <taxon>Torulaceae</taxon>
        <taxon>Dendryphion</taxon>
    </lineage>
</organism>
<evidence type="ECO:0000313" key="4">
    <source>
        <dbReference type="EMBL" id="KAH7128519.1"/>
    </source>
</evidence>
<keyword evidence="1" id="KW-0808">Transferase</keyword>